<dbReference type="Gene3D" id="2.130.10.130">
    <property type="entry name" value="Integrin alpha, N-terminal"/>
    <property type="match status" value="1"/>
</dbReference>
<dbReference type="EMBL" id="MIYZ01000023">
    <property type="protein sequence ID" value="OIR22096.1"/>
    <property type="molecule type" value="Genomic_DNA"/>
</dbReference>
<accession>A0A1J5U0R8</accession>
<evidence type="ECO:0000256" key="1">
    <source>
        <dbReference type="ARBA" id="ARBA00022729"/>
    </source>
</evidence>
<sequence length="327" mass="35010">ESFTENTIDGNFDHAYSVYAIDIDLDGDVDVLGSARRDDDVTWWENDGSESFTENTIDGNFDGAETIYAADIDGDGDIDILGASNIDDDIVWWENTATFSFDPTWTASDITTSASGAMSVFAADIDGDGDMDIISASKLDDTIAWYENSGGPFWSASTITTSADGAFSVFAADMDNDGDMDVLSASDIDDTIAWYENDGAANPSWTASNIDTNADGAKSVFAADMDNDGDMDILSASMNDDTIAWYESDGAANPSWTASNIDTNADSARSVFAADIDGDGVLDIISASYSDSTIAWYETSAIPEFSNIMMPIVSVLAIVGFNYRKRH</sequence>
<dbReference type="InterPro" id="IPR028994">
    <property type="entry name" value="Integrin_alpha_N"/>
</dbReference>
<evidence type="ECO:0000313" key="3">
    <source>
        <dbReference type="EMBL" id="OIR22096.1"/>
    </source>
</evidence>
<dbReference type="Pfam" id="PF13517">
    <property type="entry name" value="FG-GAP_3"/>
    <property type="match status" value="2"/>
</dbReference>
<proteinExistence type="predicted"/>
<comment type="caution">
    <text evidence="3">The sequence shown here is derived from an EMBL/GenBank/DDBJ whole genome shotgun (WGS) entry which is preliminary data.</text>
</comment>
<dbReference type="InterPro" id="IPR001480">
    <property type="entry name" value="Bulb-type_lectin_dom"/>
</dbReference>
<name>A0A1J5U0R8_9ARCH</name>
<keyword evidence="1" id="KW-0732">Signal</keyword>
<reference evidence="3 4" key="1">
    <citation type="submission" date="2016-08" db="EMBL/GenBank/DDBJ databases">
        <title>New Insights into Marine Group III Euryarchaeota, from dark to light.</title>
        <authorList>
            <person name="Haro-Moreno J.M."/>
            <person name="Rodriguez-Valera F."/>
            <person name="Lopez-Garcia P."/>
            <person name="Moreira D."/>
            <person name="Martin-Cuadrado A.B."/>
        </authorList>
    </citation>
    <scope>NUCLEOTIDE SEQUENCE [LARGE SCALE GENOMIC DNA]</scope>
    <source>
        <strain evidence="3">CG-Epi2</strain>
    </source>
</reference>
<feature type="non-terminal residue" evidence="3">
    <location>
        <position position="1"/>
    </location>
</feature>
<dbReference type="PROSITE" id="PS50927">
    <property type="entry name" value="BULB_LECTIN"/>
    <property type="match status" value="1"/>
</dbReference>
<evidence type="ECO:0000313" key="4">
    <source>
        <dbReference type="Proteomes" id="UP000183615"/>
    </source>
</evidence>
<dbReference type="AlphaFoldDB" id="A0A1J5U0R8"/>
<evidence type="ECO:0000259" key="2">
    <source>
        <dbReference type="PROSITE" id="PS50927"/>
    </source>
</evidence>
<feature type="domain" description="Bulb-type lectin" evidence="2">
    <location>
        <begin position="96"/>
        <end position="246"/>
    </location>
</feature>
<dbReference type="PANTHER" id="PTHR44103">
    <property type="entry name" value="PROPROTEIN CONVERTASE P"/>
    <property type="match status" value="1"/>
</dbReference>
<dbReference type="SUPFAM" id="SSF69318">
    <property type="entry name" value="Integrin alpha N-terminal domain"/>
    <property type="match status" value="1"/>
</dbReference>
<protein>
    <recommendedName>
        <fullName evidence="2">Bulb-type lectin domain-containing protein</fullName>
    </recommendedName>
</protein>
<dbReference type="Proteomes" id="UP000183615">
    <property type="component" value="Unassembled WGS sequence"/>
</dbReference>
<dbReference type="InterPro" id="IPR013517">
    <property type="entry name" value="FG-GAP"/>
</dbReference>
<gene>
    <name evidence="3" type="ORF">BET99_00975</name>
</gene>
<organism evidence="3 4">
    <name type="scientific">Marine Group III euryarchaeote CG-Epi2</name>
    <dbReference type="NCBI Taxonomy" id="1888996"/>
    <lineage>
        <taxon>Archaea</taxon>
        <taxon>Methanobacteriati</taxon>
        <taxon>Thermoplasmatota</taxon>
        <taxon>Thermoplasmata</taxon>
        <taxon>Candidatus Thermoprofundales</taxon>
    </lineage>
</organism>
<dbReference type="PANTHER" id="PTHR44103:SF1">
    <property type="entry name" value="PROPROTEIN CONVERTASE P"/>
    <property type="match status" value="1"/>
</dbReference>